<name>A0A1G9MGF7_9ACTN</name>
<dbReference type="AlphaFoldDB" id="A0A1G9MGF7"/>
<dbReference type="OrthoDB" id="3987726at2"/>
<dbReference type="Proteomes" id="UP000198683">
    <property type="component" value="Unassembled WGS sequence"/>
</dbReference>
<gene>
    <name evidence="1" type="ORF">SAMN05421874_12829</name>
</gene>
<protein>
    <submittedName>
        <fullName evidence="1">P22 coat protein-gene protein 5</fullName>
    </submittedName>
</protein>
<evidence type="ECO:0000313" key="1">
    <source>
        <dbReference type="EMBL" id="SDL73352.1"/>
    </source>
</evidence>
<accession>A0A1G9MGF7</accession>
<dbReference type="EMBL" id="FNFB01000028">
    <property type="protein sequence ID" value="SDL73352.1"/>
    <property type="molecule type" value="Genomic_DNA"/>
</dbReference>
<keyword evidence="1" id="KW-0167">Capsid protein</keyword>
<sequence>MANTFLTPSMIARQALANLYETTVMSQLVYRDYEDEFVSRIGDTITIRKPAKFEAKDFDRETGIEIQNAVEGKIPITLDRFADVSFAVSSEELTLDIVDFNAQLLAPATEAIAQKIDRDILSLRADVMHRQVGLNTDTTEAFRYANPRTAIAARRVLNQANVPSTDRYIVVGPEQEALWLSDDLFNRADARGDTEGLREANLGRRVFGFDSYQTQNIKEPEFLPTDPAGTELPDHEIGVAFHRTAFALVTRPLVLPQGAANAHVESYKGFGLRVVMDYDISKKQDIVSIDCLYGVKTLDENRAVVLTSGTTKTKA</sequence>
<organism evidence="1 2">
    <name type="scientific">Nonomuraea maritima</name>
    <dbReference type="NCBI Taxonomy" id="683260"/>
    <lineage>
        <taxon>Bacteria</taxon>
        <taxon>Bacillati</taxon>
        <taxon>Actinomycetota</taxon>
        <taxon>Actinomycetes</taxon>
        <taxon>Streptosporangiales</taxon>
        <taxon>Streptosporangiaceae</taxon>
        <taxon>Nonomuraea</taxon>
    </lineage>
</organism>
<keyword evidence="1" id="KW-0946">Virion</keyword>
<evidence type="ECO:0000313" key="2">
    <source>
        <dbReference type="Proteomes" id="UP000198683"/>
    </source>
</evidence>
<reference evidence="1 2" key="1">
    <citation type="submission" date="2016-10" db="EMBL/GenBank/DDBJ databases">
        <authorList>
            <person name="de Groot N.N."/>
        </authorList>
    </citation>
    <scope>NUCLEOTIDE SEQUENCE [LARGE SCALE GENOMIC DNA]</scope>
    <source>
        <strain evidence="1 2">CGMCC 4.5681</strain>
    </source>
</reference>
<keyword evidence="2" id="KW-1185">Reference proteome</keyword>
<dbReference type="STRING" id="683260.SAMN05421874_12829"/>
<proteinExistence type="predicted"/>
<dbReference type="RefSeq" id="WP_090772026.1">
    <property type="nucleotide sequence ID" value="NZ_FNFB01000028.1"/>
</dbReference>
<dbReference type="Pfam" id="PF25209">
    <property type="entry name" value="Phage_capsid_4"/>
    <property type="match status" value="1"/>
</dbReference>